<feature type="region of interest" description="Disordered" evidence="1">
    <location>
        <begin position="152"/>
        <end position="200"/>
    </location>
</feature>
<comment type="caution">
    <text evidence="2">The sequence shown here is derived from an EMBL/GenBank/DDBJ whole genome shotgun (WGS) entry which is preliminary data.</text>
</comment>
<feature type="compositionally biased region" description="Basic and acidic residues" evidence="1">
    <location>
        <begin position="234"/>
        <end position="255"/>
    </location>
</feature>
<feature type="region of interest" description="Disordered" evidence="1">
    <location>
        <begin position="99"/>
        <end position="134"/>
    </location>
</feature>
<proteinExistence type="predicted"/>
<feature type="region of interest" description="Disordered" evidence="1">
    <location>
        <begin position="446"/>
        <end position="644"/>
    </location>
</feature>
<organism evidence="2 3">
    <name type="scientific">Lyophyllum shimeji</name>
    <name type="common">Hon-shimeji</name>
    <name type="synonym">Tricholoma shimeji</name>
    <dbReference type="NCBI Taxonomy" id="47721"/>
    <lineage>
        <taxon>Eukaryota</taxon>
        <taxon>Fungi</taxon>
        <taxon>Dikarya</taxon>
        <taxon>Basidiomycota</taxon>
        <taxon>Agaricomycotina</taxon>
        <taxon>Agaricomycetes</taxon>
        <taxon>Agaricomycetidae</taxon>
        <taxon>Agaricales</taxon>
        <taxon>Tricholomatineae</taxon>
        <taxon>Lyophyllaceae</taxon>
        <taxon>Lyophyllum</taxon>
    </lineage>
</organism>
<dbReference type="OrthoDB" id="3168838at2759"/>
<gene>
    <name evidence="2" type="ORF">LshimejAT787_1004250</name>
</gene>
<evidence type="ECO:0000313" key="3">
    <source>
        <dbReference type="Proteomes" id="UP001063166"/>
    </source>
</evidence>
<feature type="compositionally biased region" description="Low complexity" evidence="1">
    <location>
        <begin position="216"/>
        <end position="225"/>
    </location>
</feature>
<evidence type="ECO:0000313" key="2">
    <source>
        <dbReference type="EMBL" id="GLB41825.1"/>
    </source>
</evidence>
<keyword evidence="3" id="KW-1185">Reference proteome</keyword>
<feature type="compositionally biased region" description="Basic and acidic residues" evidence="1">
    <location>
        <begin position="382"/>
        <end position="398"/>
    </location>
</feature>
<accession>A0A9P3PTQ4</accession>
<feature type="compositionally biased region" description="Polar residues" evidence="1">
    <location>
        <begin position="399"/>
        <end position="413"/>
    </location>
</feature>
<feature type="compositionally biased region" description="Basic and acidic residues" evidence="1">
    <location>
        <begin position="534"/>
        <end position="545"/>
    </location>
</feature>
<sequence length="644" mass="70755">MFSIGSKKNKKQRPQIVHNVDAGLRAIEEEEHEAAVGRLLRSSSTRYAVVSEIDYASLPPIPHPINDVIQPPAASTSSLASSTISQRVTYNVTVHKRTRHTPAEFSNANREEDLARRRSFDPAQSSDTSHLLDLRSNPSVASLLDMYDDHGRLPAQAFSNSPPSPGKVERAQTRRNGSTLRQLLGEPPSLNSRNGAGSTEGDISWAERFLGETDSVSSAVSSVEVPTPRTPNTHFDDHSQHNDPHDRSFTTDHDLSTNTYENPAISSMEVELSIADSLPSVEYTTKNNSPYTNPDSTTPKRASQIFGFLTERRWSKYTEDQDRPLPELPSAFSVSSDEGSPGNSNEGRSHFSDDSCDVNAASAAYPAIPIPPSSDTFPASRADTDHQPPDTSPEESHSENSSLPSLQTTSHYNVENIRMSPETVWEAPNPRRKGNTVNAPTRVIVTAPTPSGKHETPSRIPRGPRSQSRRMSTGSNNVRRASTFAERSSNSAVSRPIDPFTPLIPKRRSHRRTPSNGSSSSHSRKMEIGPPIRLQERGSRRRESGTRSILTELNKENEAALSVKPVLPSTPLRSKSDSKSLFRAAVTPQMFRPPRGMTPSPASSSELSPVGKELMMNVRQQRSRAREAERQRSGGRFGFGANRV</sequence>
<evidence type="ECO:0000256" key="1">
    <source>
        <dbReference type="SAM" id="MobiDB-lite"/>
    </source>
</evidence>
<feature type="compositionally biased region" description="Basic and acidic residues" evidence="1">
    <location>
        <begin position="109"/>
        <end position="120"/>
    </location>
</feature>
<reference evidence="2" key="1">
    <citation type="submission" date="2022-07" db="EMBL/GenBank/DDBJ databases">
        <title>The genome of Lyophyllum shimeji provides insight into the initial evolution of ectomycorrhizal fungal genome.</title>
        <authorList>
            <person name="Kobayashi Y."/>
            <person name="Shibata T."/>
            <person name="Hirakawa H."/>
            <person name="Shigenobu S."/>
            <person name="Nishiyama T."/>
            <person name="Yamada A."/>
            <person name="Hasebe M."/>
            <person name="Kawaguchi M."/>
        </authorList>
    </citation>
    <scope>NUCLEOTIDE SEQUENCE</scope>
    <source>
        <strain evidence="2">AT787</strain>
    </source>
</reference>
<feature type="compositionally biased region" description="Polar residues" evidence="1">
    <location>
        <begin position="465"/>
        <end position="493"/>
    </location>
</feature>
<feature type="region of interest" description="Disordered" evidence="1">
    <location>
        <begin position="318"/>
        <end position="414"/>
    </location>
</feature>
<dbReference type="Proteomes" id="UP001063166">
    <property type="component" value="Unassembled WGS sequence"/>
</dbReference>
<name>A0A9P3PTQ4_LYOSH</name>
<dbReference type="EMBL" id="BRPK01000010">
    <property type="protein sequence ID" value="GLB41825.1"/>
    <property type="molecule type" value="Genomic_DNA"/>
</dbReference>
<feature type="compositionally biased region" description="Polar residues" evidence="1">
    <location>
        <begin position="332"/>
        <end position="346"/>
    </location>
</feature>
<protein>
    <submittedName>
        <fullName evidence="2">Uncharacterized protein</fullName>
    </submittedName>
</protein>
<dbReference type="AlphaFoldDB" id="A0A9P3PTQ4"/>
<feature type="region of interest" description="Disordered" evidence="1">
    <location>
        <begin position="216"/>
        <end position="260"/>
    </location>
</feature>